<evidence type="ECO:0000313" key="2">
    <source>
        <dbReference type="Proteomes" id="UP000249218"/>
    </source>
</evidence>
<proteinExistence type="predicted"/>
<reference evidence="1 2" key="1">
    <citation type="journal article" date="2017" name="BMC Biol.">
        <title>Genomic innovations, transcriptional plasticity and gene loss underlying the evolution and divergence of two highly polyphagous and invasive Helicoverpa pest species.</title>
        <authorList>
            <person name="Pearce S.L."/>
            <person name="Clarke D.F."/>
            <person name="East P.D."/>
            <person name="Elfekih S."/>
            <person name="Gordon K.H."/>
            <person name="Jermiin L.S."/>
            <person name="McGaughran A."/>
            <person name="Oakeshott J.G."/>
            <person name="Papanikolaou A."/>
            <person name="Perera O.P."/>
            <person name="Rane R.V."/>
            <person name="Richards S."/>
            <person name="Tay W.T."/>
            <person name="Walsh T.K."/>
            <person name="Anderson A."/>
            <person name="Anderson C.J."/>
            <person name="Asgari S."/>
            <person name="Board P.G."/>
            <person name="Bretschneider A."/>
            <person name="Campbell P.M."/>
            <person name="Chertemps T."/>
            <person name="Christeller J.T."/>
            <person name="Coppin C.W."/>
            <person name="Downes S.J."/>
            <person name="Duan G."/>
            <person name="Farnsworth C.A."/>
            <person name="Good R.T."/>
            <person name="Han L.B."/>
            <person name="Han Y.C."/>
            <person name="Hatje K."/>
            <person name="Horne I."/>
            <person name="Huang Y.P."/>
            <person name="Hughes D.S."/>
            <person name="Jacquin-Joly E."/>
            <person name="James W."/>
            <person name="Jhangiani S."/>
            <person name="Kollmar M."/>
            <person name="Kuwar S.S."/>
            <person name="Li S."/>
            <person name="Liu N.Y."/>
            <person name="Maibeche M.T."/>
            <person name="Miller J.R."/>
            <person name="Montagne N."/>
            <person name="Perry T."/>
            <person name="Qu J."/>
            <person name="Song S.V."/>
            <person name="Sutton G.G."/>
            <person name="Vogel H."/>
            <person name="Walenz B.P."/>
            <person name="Xu W."/>
            <person name="Zhang H.J."/>
            <person name="Zou Z."/>
            <person name="Batterham P."/>
            <person name="Edwards O.R."/>
            <person name="Feyereisen R."/>
            <person name="Gibbs R.A."/>
            <person name="Heckel D.G."/>
            <person name="McGrath A."/>
            <person name="Robin C."/>
            <person name="Scherer S.E."/>
            <person name="Worley K.C."/>
            <person name="Wu Y.D."/>
        </authorList>
    </citation>
    <scope>NUCLEOTIDE SEQUENCE [LARGE SCALE GENOMIC DNA]</scope>
    <source>
        <strain evidence="1">Harm_GR_Male_#8</strain>
        <tissue evidence="1">Whole organism</tissue>
    </source>
</reference>
<gene>
    <name evidence="1" type="primary">HaOG203929</name>
    <name evidence="1" type="ORF">B5X24_HaOG203929</name>
</gene>
<name>A0A2W1BPK2_HELAM</name>
<evidence type="ECO:0000313" key="1">
    <source>
        <dbReference type="EMBL" id="PZC76979.1"/>
    </source>
</evidence>
<dbReference type="EMBL" id="KZ149939">
    <property type="protein sequence ID" value="PZC76979.1"/>
    <property type="molecule type" value="Genomic_DNA"/>
</dbReference>
<protein>
    <submittedName>
        <fullName evidence="1">Uncharacterized protein</fullName>
    </submittedName>
</protein>
<sequence>MRPVTAVNQRTKLQDLHHEWPRSLPTITNNVLLNNRSFLVHKIDSIITDRGTKDILLPDAEIEDNSIVVPEVLPIEGIAQFSAPDNAKCAKVGEFVSLFNYFPLFCLVDH</sequence>
<dbReference type="Proteomes" id="UP000249218">
    <property type="component" value="Unassembled WGS sequence"/>
</dbReference>
<organism evidence="1 2">
    <name type="scientific">Helicoverpa armigera</name>
    <name type="common">Cotton bollworm</name>
    <name type="synonym">Heliothis armigera</name>
    <dbReference type="NCBI Taxonomy" id="29058"/>
    <lineage>
        <taxon>Eukaryota</taxon>
        <taxon>Metazoa</taxon>
        <taxon>Ecdysozoa</taxon>
        <taxon>Arthropoda</taxon>
        <taxon>Hexapoda</taxon>
        <taxon>Insecta</taxon>
        <taxon>Pterygota</taxon>
        <taxon>Neoptera</taxon>
        <taxon>Endopterygota</taxon>
        <taxon>Lepidoptera</taxon>
        <taxon>Glossata</taxon>
        <taxon>Ditrysia</taxon>
        <taxon>Noctuoidea</taxon>
        <taxon>Noctuidae</taxon>
        <taxon>Heliothinae</taxon>
        <taxon>Helicoverpa</taxon>
    </lineage>
</organism>
<accession>A0A2W1BPK2</accession>
<keyword evidence="2" id="KW-1185">Reference proteome</keyword>
<dbReference type="AlphaFoldDB" id="A0A2W1BPK2"/>